<dbReference type="GO" id="GO:0032259">
    <property type="term" value="P:methylation"/>
    <property type="evidence" value="ECO:0007669"/>
    <property type="project" value="UniProtKB-KW"/>
</dbReference>
<dbReference type="EMBL" id="LGCI01000010">
    <property type="protein sequence ID" value="KOY81306.1"/>
    <property type="molecule type" value="Genomic_DNA"/>
</dbReference>
<sequence>MSSIPRILHYPGSKWSLADWIISHFPDHETYLEPFFGSGAVLFSKNRSQLETVNDLDGEIVNLFQVSRERPDELAHQIKFTPHAREEYYNSYTAADDELERARRLIVRLWQGRGGKTSHRTGWRSMIEMNGPLPGKEWLAFPEKIAVVAERLIGVQIENQPAVELIQRYSRQNVLIYADPPYILSTRTTTSYKHEMTNEQHEELLTVLNNHPGPVILSGYENELYSDMLQDWHKECKSAKAEGGAARIEVLYINPVAAEHGCRQQTLF</sequence>
<dbReference type="STRING" id="33935.ADM90_19420"/>
<dbReference type="InterPro" id="IPR012327">
    <property type="entry name" value="MeTrfase_D12"/>
</dbReference>
<dbReference type="AlphaFoldDB" id="A0A0M9DIU2"/>
<dbReference type="GO" id="GO:1904047">
    <property type="term" value="F:S-adenosyl-L-methionine binding"/>
    <property type="evidence" value="ECO:0007669"/>
    <property type="project" value="TreeGrafter"/>
</dbReference>
<name>A0A0M9DIU2_9BACI</name>
<reference evidence="4 5" key="1">
    <citation type="submission" date="2015-07" db="EMBL/GenBank/DDBJ databases">
        <title>Genome sequencing project for genomic taxonomy and phylogenomics of Bacillus-like bacteria.</title>
        <authorList>
            <person name="Liu B."/>
            <person name="Wang J."/>
            <person name="Zhu Y."/>
            <person name="Liu G."/>
            <person name="Chen Q."/>
            <person name="Chen Z."/>
            <person name="Che J."/>
            <person name="Ge C."/>
            <person name="Shi H."/>
            <person name="Pan Z."/>
            <person name="Liu X."/>
        </authorList>
    </citation>
    <scope>NUCLEOTIDE SEQUENCE [LARGE SCALE GENOMIC DNA]</scope>
    <source>
        <strain evidence="4 5">DSM 54</strain>
    </source>
</reference>
<dbReference type="RefSeq" id="WP_053996550.1">
    <property type="nucleotide sequence ID" value="NZ_LGCI01000010.1"/>
</dbReference>
<dbReference type="GO" id="GO:0009307">
    <property type="term" value="P:DNA restriction-modification system"/>
    <property type="evidence" value="ECO:0007669"/>
    <property type="project" value="InterPro"/>
</dbReference>
<dbReference type="Proteomes" id="UP000037977">
    <property type="component" value="Unassembled WGS sequence"/>
</dbReference>
<dbReference type="PRINTS" id="PR00505">
    <property type="entry name" value="D12N6MTFRASE"/>
</dbReference>
<dbReference type="GO" id="GO:0043565">
    <property type="term" value="F:sequence-specific DNA binding"/>
    <property type="evidence" value="ECO:0007669"/>
    <property type="project" value="TreeGrafter"/>
</dbReference>
<keyword evidence="2 4" id="KW-0808">Transferase</keyword>
<dbReference type="SUPFAM" id="SSF53335">
    <property type="entry name" value="S-adenosyl-L-methionine-dependent methyltransferases"/>
    <property type="match status" value="1"/>
</dbReference>
<dbReference type="InterPro" id="IPR012263">
    <property type="entry name" value="M_m6A_EcoRV"/>
</dbReference>
<evidence type="ECO:0000256" key="3">
    <source>
        <dbReference type="ARBA" id="ARBA00022691"/>
    </source>
</evidence>
<dbReference type="Pfam" id="PF02086">
    <property type="entry name" value="MethyltransfD12"/>
    <property type="match status" value="1"/>
</dbReference>
<dbReference type="OrthoDB" id="9805629at2"/>
<proteinExistence type="predicted"/>
<dbReference type="InterPro" id="IPR029063">
    <property type="entry name" value="SAM-dependent_MTases_sf"/>
</dbReference>
<keyword evidence="3" id="KW-0949">S-adenosyl-L-methionine</keyword>
<keyword evidence="5" id="KW-1185">Reference proteome</keyword>
<dbReference type="Gene3D" id="3.40.50.150">
    <property type="entry name" value="Vaccinia Virus protein VP39"/>
    <property type="match status" value="2"/>
</dbReference>
<evidence type="ECO:0000313" key="5">
    <source>
        <dbReference type="Proteomes" id="UP000037977"/>
    </source>
</evidence>
<evidence type="ECO:0000256" key="1">
    <source>
        <dbReference type="ARBA" id="ARBA00022603"/>
    </source>
</evidence>
<protein>
    <submittedName>
        <fullName evidence="4">DNA methyltransferase</fullName>
    </submittedName>
</protein>
<evidence type="ECO:0000256" key="2">
    <source>
        <dbReference type="ARBA" id="ARBA00022679"/>
    </source>
</evidence>
<keyword evidence="1 4" id="KW-0489">Methyltransferase</keyword>
<dbReference type="PANTHER" id="PTHR30481">
    <property type="entry name" value="DNA ADENINE METHYLASE"/>
    <property type="match status" value="1"/>
</dbReference>
<dbReference type="GO" id="GO:0006298">
    <property type="term" value="P:mismatch repair"/>
    <property type="evidence" value="ECO:0007669"/>
    <property type="project" value="TreeGrafter"/>
</dbReference>
<dbReference type="PIRSF" id="PIRSF000398">
    <property type="entry name" value="M_m6A_EcoRV"/>
    <property type="match status" value="1"/>
</dbReference>
<gene>
    <name evidence="4" type="ORF">ADM90_19420</name>
</gene>
<accession>A0A0M9DIU2</accession>
<evidence type="ECO:0000313" key="4">
    <source>
        <dbReference type="EMBL" id="KOY81306.1"/>
    </source>
</evidence>
<dbReference type="PATRIC" id="fig|33935.3.peg.2708"/>
<comment type="caution">
    <text evidence="4">The sequence shown here is derived from an EMBL/GenBank/DDBJ whole genome shotgun (WGS) entry which is preliminary data.</text>
</comment>
<dbReference type="GO" id="GO:0009007">
    <property type="term" value="F:site-specific DNA-methyltransferase (adenine-specific) activity"/>
    <property type="evidence" value="ECO:0007669"/>
    <property type="project" value="UniProtKB-EC"/>
</dbReference>
<dbReference type="PANTHER" id="PTHR30481:SF4">
    <property type="entry name" value="SITE-SPECIFIC DNA-METHYLTRANSFERASE (ADENINE-SPECIFIC)"/>
    <property type="match status" value="1"/>
</dbReference>
<organism evidence="4 5">
    <name type="scientific">Lysinibacillus macroides</name>
    <dbReference type="NCBI Taxonomy" id="33935"/>
    <lineage>
        <taxon>Bacteria</taxon>
        <taxon>Bacillati</taxon>
        <taxon>Bacillota</taxon>
        <taxon>Bacilli</taxon>
        <taxon>Bacillales</taxon>
        <taxon>Bacillaceae</taxon>
        <taxon>Lysinibacillus</taxon>
    </lineage>
</organism>
<dbReference type="REBASE" id="133536">
    <property type="entry name" value="M.Lma54ORF19420P"/>
</dbReference>